<feature type="region of interest" description="Disordered" evidence="7">
    <location>
        <begin position="1"/>
        <end position="45"/>
    </location>
</feature>
<name>A0ABR6U6D5_9ACTN</name>
<comment type="subcellular location">
    <subcellularLocation>
        <location evidence="1">Membrane</location>
        <topology evidence="1">Multi-pass membrane protein</topology>
    </subcellularLocation>
</comment>
<keyword evidence="6" id="KW-0472">Membrane</keyword>
<comment type="caution">
    <text evidence="9">The sequence shown here is derived from an EMBL/GenBank/DDBJ whole genome shotgun (WGS) entry which is preliminary data.</text>
</comment>
<keyword evidence="4" id="KW-0812">Transmembrane</keyword>
<keyword evidence="10" id="KW-1185">Reference proteome</keyword>
<dbReference type="PANTHER" id="PTHR30576">
    <property type="entry name" value="COLANIC BIOSYNTHESIS UDP-GLUCOSE LIPID CARRIER TRANSFERASE"/>
    <property type="match status" value="1"/>
</dbReference>
<protein>
    <submittedName>
        <fullName evidence="9">Sugar transferase</fullName>
    </submittedName>
</protein>
<gene>
    <name evidence="9" type="ORF">H7344_06710</name>
</gene>
<accession>A0ABR6U6D5</accession>
<evidence type="ECO:0000256" key="5">
    <source>
        <dbReference type="ARBA" id="ARBA00022989"/>
    </source>
</evidence>
<dbReference type="InterPro" id="IPR017475">
    <property type="entry name" value="EPS_sugar_tfrase"/>
</dbReference>
<proteinExistence type="inferred from homology"/>
<dbReference type="PANTHER" id="PTHR30576:SF10">
    <property type="entry name" value="SLL5057 PROTEIN"/>
    <property type="match status" value="1"/>
</dbReference>
<comment type="similarity">
    <text evidence="2">Belongs to the bacterial sugar transferase family.</text>
</comment>
<keyword evidence="5" id="KW-1133">Transmembrane helix</keyword>
<evidence type="ECO:0000256" key="7">
    <source>
        <dbReference type="SAM" id="MobiDB-lite"/>
    </source>
</evidence>
<sequence length="505" mass="54667">MTATAPTGLPDLDPALPDLEEPDLDEPDLEEPGAQPPVVSATRAPSPISAILSRDPMRGDLHWRPPLLLAAGDVAAATAAATVAVRDTPSVPVVALLVVAWLLLLSADHCYDRHVASRLDQVRRVARCGTVLVAASAVGATLLEPQLRPRQLLVLTLTATAISGAQRLVGDRWRGGTRERIPVVVAGHRREVARVMAELDRSRGHRYRVAGVCVATSTGRSLGVPETCGFDRLPTVAVQHGARAVIVVPCRHLEPMTLRRLGWQLEGSGTSLMVASGLFDVAAARARIGYAGDLPLLHVRHAELTGARRLLEAGAERVAAAVALVLLAPLLGLLALAVRHDTPGAAFFRQVRIGRNGRPFSMIKLRSMVADAENRRATVEGLNESDGVLFKARTDPRVTRVGAVLRRYSLDELPQLVNVVRGEMSLVGPRPPLPEEVARYDADTRRRLAVRPGITGLWQVSGRSDLSWEETVRLDLRYVDNWSLGLDLRILCRTVRAVVRHDGAY</sequence>
<evidence type="ECO:0000256" key="3">
    <source>
        <dbReference type="ARBA" id="ARBA00022679"/>
    </source>
</evidence>
<dbReference type="EMBL" id="JACMYC010000003">
    <property type="protein sequence ID" value="MBC2959982.1"/>
    <property type="molecule type" value="Genomic_DNA"/>
</dbReference>
<dbReference type="Pfam" id="PF02397">
    <property type="entry name" value="Bac_transf"/>
    <property type="match status" value="1"/>
</dbReference>
<dbReference type="NCBIfam" id="TIGR03025">
    <property type="entry name" value="EPS_sugtrans"/>
    <property type="match status" value="1"/>
</dbReference>
<feature type="compositionally biased region" description="Acidic residues" evidence="7">
    <location>
        <begin position="18"/>
        <end position="31"/>
    </location>
</feature>
<evidence type="ECO:0000256" key="6">
    <source>
        <dbReference type="ARBA" id="ARBA00023136"/>
    </source>
</evidence>
<keyword evidence="3 9" id="KW-0808">Transferase</keyword>
<organism evidence="9 10">
    <name type="scientific">Nocardioides deserti</name>
    <dbReference type="NCBI Taxonomy" id="1588644"/>
    <lineage>
        <taxon>Bacteria</taxon>
        <taxon>Bacillati</taxon>
        <taxon>Actinomycetota</taxon>
        <taxon>Actinomycetes</taxon>
        <taxon>Propionibacteriales</taxon>
        <taxon>Nocardioidaceae</taxon>
        <taxon>Nocardioides</taxon>
    </lineage>
</organism>
<evidence type="ECO:0000313" key="10">
    <source>
        <dbReference type="Proteomes" id="UP000604001"/>
    </source>
</evidence>
<evidence type="ECO:0000256" key="4">
    <source>
        <dbReference type="ARBA" id="ARBA00022692"/>
    </source>
</evidence>
<dbReference type="Proteomes" id="UP000604001">
    <property type="component" value="Unassembled WGS sequence"/>
</dbReference>
<dbReference type="InterPro" id="IPR003362">
    <property type="entry name" value="Bact_transf"/>
</dbReference>
<evidence type="ECO:0000313" key="9">
    <source>
        <dbReference type="EMBL" id="MBC2959982.1"/>
    </source>
</evidence>
<evidence type="ECO:0000256" key="1">
    <source>
        <dbReference type="ARBA" id="ARBA00004141"/>
    </source>
</evidence>
<dbReference type="GO" id="GO:0016740">
    <property type="term" value="F:transferase activity"/>
    <property type="evidence" value="ECO:0007669"/>
    <property type="project" value="UniProtKB-KW"/>
</dbReference>
<dbReference type="RefSeq" id="WP_186345239.1">
    <property type="nucleotide sequence ID" value="NZ_BMMR01000003.1"/>
</dbReference>
<reference evidence="9 10" key="1">
    <citation type="submission" date="2020-08" db="EMBL/GenBank/DDBJ databases">
        <title>novel species in genus Nocardioides.</title>
        <authorList>
            <person name="Zhang G."/>
        </authorList>
    </citation>
    <scope>NUCLEOTIDE SEQUENCE [LARGE SCALE GENOMIC DNA]</scope>
    <source>
        <strain evidence="9 10">SC8A-24</strain>
    </source>
</reference>
<evidence type="ECO:0000259" key="8">
    <source>
        <dbReference type="Pfam" id="PF02397"/>
    </source>
</evidence>
<evidence type="ECO:0000256" key="2">
    <source>
        <dbReference type="ARBA" id="ARBA00006464"/>
    </source>
</evidence>
<feature type="domain" description="Bacterial sugar transferase" evidence="8">
    <location>
        <begin position="316"/>
        <end position="499"/>
    </location>
</feature>